<dbReference type="STRING" id="1073089.A0A1L9RG96"/>
<dbReference type="PANTHER" id="PTHR43004:SF8">
    <property type="entry name" value="FAD-BINDING DOMAIN-CONTAINING PROTEIN-RELATED"/>
    <property type="match status" value="1"/>
</dbReference>
<dbReference type="SUPFAM" id="SSF51905">
    <property type="entry name" value="FAD/NAD(P)-binding domain"/>
    <property type="match status" value="1"/>
</dbReference>
<keyword evidence="2" id="KW-0274">FAD</keyword>
<organism evidence="5 6">
    <name type="scientific">Aspergillus wentii DTO 134E9</name>
    <dbReference type="NCBI Taxonomy" id="1073089"/>
    <lineage>
        <taxon>Eukaryota</taxon>
        <taxon>Fungi</taxon>
        <taxon>Dikarya</taxon>
        <taxon>Ascomycota</taxon>
        <taxon>Pezizomycotina</taxon>
        <taxon>Eurotiomycetes</taxon>
        <taxon>Eurotiomycetidae</taxon>
        <taxon>Eurotiales</taxon>
        <taxon>Aspergillaceae</taxon>
        <taxon>Aspergillus</taxon>
        <taxon>Aspergillus subgen. Cremei</taxon>
    </lineage>
</organism>
<dbReference type="InterPro" id="IPR002938">
    <property type="entry name" value="FAD-bd"/>
</dbReference>
<dbReference type="EMBL" id="KV878213">
    <property type="protein sequence ID" value="OJJ33888.1"/>
    <property type="molecule type" value="Genomic_DNA"/>
</dbReference>
<name>A0A1L9RG96_ASPWE</name>
<dbReference type="OrthoDB" id="2690153at2759"/>
<dbReference type="GO" id="GO:0071949">
    <property type="term" value="F:FAD binding"/>
    <property type="evidence" value="ECO:0007669"/>
    <property type="project" value="InterPro"/>
</dbReference>
<dbReference type="AlphaFoldDB" id="A0A1L9RG96"/>
<dbReference type="Gene3D" id="3.40.30.120">
    <property type="match status" value="1"/>
</dbReference>
<reference evidence="6" key="1">
    <citation type="journal article" date="2017" name="Genome Biol.">
        <title>Comparative genomics reveals high biological diversity and specific adaptations in the industrially and medically important fungal genus Aspergillus.</title>
        <authorList>
            <person name="de Vries R.P."/>
            <person name="Riley R."/>
            <person name="Wiebenga A."/>
            <person name="Aguilar-Osorio G."/>
            <person name="Amillis S."/>
            <person name="Uchima C.A."/>
            <person name="Anderluh G."/>
            <person name="Asadollahi M."/>
            <person name="Askin M."/>
            <person name="Barry K."/>
            <person name="Battaglia E."/>
            <person name="Bayram O."/>
            <person name="Benocci T."/>
            <person name="Braus-Stromeyer S.A."/>
            <person name="Caldana C."/>
            <person name="Canovas D."/>
            <person name="Cerqueira G.C."/>
            <person name="Chen F."/>
            <person name="Chen W."/>
            <person name="Choi C."/>
            <person name="Clum A."/>
            <person name="Dos Santos R.A."/>
            <person name="Damasio A.R."/>
            <person name="Diallinas G."/>
            <person name="Emri T."/>
            <person name="Fekete E."/>
            <person name="Flipphi M."/>
            <person name="Freyberg S."/>
            <person name="Gallo A."/>
            <person name="Gournas C."/>
            <person name="Habgood R."/>
            <person name="Hainaut M."/>
            <person name="Harispe M.L."/>
            <person name="Henrissat B."/>
            <person name="Hilden K.S."/>
            <person name="Hope R."/>
            <person name="Hossain A."/>
            <person name="Karabika E."/>
            <person name="Karaffa L."/>
            <person name="Karanyi Z."/>
            <person name="Krasevec N."/>
            <person name="Kuo A."/>
            <person name="Kusch H."/>
            <person name="LaButti K."/>
            <person name="Lagendijk E.L."/>
            <person name="Lapidus A."/>
            <person name="Levasseur A."/>
            <person name="Lindquist E."/>
            <person name="Lipzen A."/>
            <person name="Logrieco A.F."/>
            <person name="MacCabe A."/>
            <person name="Maekelae M.R."/>
            <person name="Malavazi I."/>
            <person name="Melin P."/>
            <person name="Meyer V."/>
            <person name="Mielnichuk N."/>
            <person name="Miskei M."/>
            <person name="Molnar A.P."/>
            <person name="Mule G."/>
            <person name="Ngan C.Y."/>
            <person name="Orejas M."/>
            <person name="Orosz E."/>
            <person name="Ouedraogo J.P."/>
            <person name="Overkamp K.M."/>
            <person name="Park H.-S."/>
            <person name="Perrone G."/>
            <person name="Piumi F."/>
            <person name="Punt P.J."/>
            <person name="Ram A.F."/>
            <person name="Ramon A."/>
            <person name="Rauscher S."/>
            <person name="Record E."/>
            <person name="Riano-Pachon D.M."/>
            <person name="Robert V."/>
            <person name="Roehrig J."/>
            <person name="Ruller R."/>
            <person name="Salamov A."/>
            <person name="Salih N.S."/>
            <person name="Samson R.A."/>
            <person name="Sandor E."/>
            <person name="Sanguinetti M."/>
            <person name="Schuetze T."/>
            <person name="Sepcic K."/>
            <person name="Shelest E."/>
            <person name="Sherlock G."/>
            <person name="Sophianopoulou V."/>
            <person name="Squina F.M."/>
            <person name="Sun H."/>
            <person name="Susca A."/>
            <person name="Todd R.B."/>
            <person name="Tsang A."/>
            <person name="Unkles S.E."/>
            <person name="van de Wiele N."/>
            <person name="van Rossen-Uffink D."/>
            <person name="Oliveira J.V."/>
            <person name="Vesth T.C."/>
            <person name="Visser J."/>
            <person name="Yu J.-H."/>
            <person name="Zhou M."/>
            <person name="Andersen M.R."/>
            <person name="Archer D.B."/>
            <person name="Baker S.E."/>
            <person name="Benoit I."/>
            <person name="Brakhage A.A."/>
            <person name="Braus G.H."/>
            <person name="Fischer R."/>
            <person name="Frisvad J.C."/>
            <person name="Goldman G.H."/>
            <person name="Houbraken J."/>
            <person name="Oakley B."/>
            <person name="Pocsi I."/>
            <person name="Scazzocchio C."/>
            <person name="Seiboth B."/>
            <person name="vanKuyk P.A."/>
            <person name="Wortman J."/>
            <person name="Dyer P.S."/>
            <person name="Grigoriev I.V."/>
        </authorList>
    </citation>
    <scope>NUCLEOTIDE SEQUENCE [LARGE SCALE GENOMIC DNA]</scope>
    <source>
        <strain evidence="6">DTO 134E9</strain>
    </source>
</reference>
<dbReference type="Proteomes" id="UP000184383">
    <property type="component" value="Unassembled WGS sequence"/>
</dbReference>
<keyword evidence="3" id="KW-0560">Oxidoreductase</keyword>
<keyword evidence="1" id="KW-0285">Flavoprotein</keyword>
<dbReference type="Pfam" id="PF21274">
    <property type="entry name" value="Rng_hyd_C"/>
    <property type="match status" value="1"/>
</dbReference>
<dbReference type="PANTHER" id="PTHR43004">
    <property type="entry name" value="TRK SYSTEM POTASSIUM UPTAKE PROTEIN"/>
    <property type="match status" value="1"/>
</dbReference>
<dbReference type="Gene3D" id="3.30.9.10">
    <property type="entry name" value="D-Amino Acid Oxidase, subunit A, domain 2"/>
    <property type="match status" value="1"/>
</dbReference>
<dbReference type="Pfam" id="PF01494">
    <property type="entry name" value="FAD_binding_3"/>
    <property type="match status" value="1"/>
</dbReference>
<dbReference type="Gene3D" id="3.50.50.60">
    <property type="entry name" value="FAD/NAD(P)-binding domain"/>
    <property type="match status" value="1"/>
</dbReference>
<keyword evidence="6" id="KW-1185">Reference proteome</keyword>
<proteinExistence type="predicted"/>
<dbReference type="InterPro" id="IPR050641">
    <property type="entry name" value="RIFMO-like"/>
</dbReference>
<gene>
    <name evidence="5" type="ORF">ASPWEDRAFT_113776</name>
</gene>
<evidence type="ECO:0000259" key="4">
    <source>
        <dbReference type="Pfam" id="PF01494"/>
    </source>
</evidence>
<feature type="domain" description="FAD-binding" evidence="4">
    <location>
        <begin position="3"/>
        <end position="347"/>
    </location>
</feature>
<accession>A0A1L9RG96</accession>
<evidence type="ECO:0000256" key="1">
    <source>
        <dbReference type="ARBA" id="ARBA00022630"/>
    </source>
</evidence>
<evidence type="ECO:0000256" key="2">
    <source>
        <dbReference type="ARBA" id="ARBA00022827"/>
    </source>
</evidence>
<evidence type="ECO:0000313" key="5">
    <source>
        <dbReference type="EMBL" id="OJJ33888.1"/>
    </source>
</evidence>
<dbReference type="RefSeq" id="XP_040687564.1">
    <property type="nucleotide sequence ID" value="XM_040828433.1"/>
</dbReference>
<dbReference type="PRINTS" id="PR00420">
    <property type="entry name" value="RNGMNOXGNASE"/>
</dbReference>
<sequence length="560" mass="62358">MHPVAIIGGGPVGLIMSIALSKNNIPHILFEKHESTSIHPKALGLNQRTVEYLRSLGLEEEIRKAAAPPESVSQTAWYTSLGPEGKEILSRDAWGGGQYAEEYARASPCRYTMLPQIRLEPILHRQAKLLNPSGIVNNARVVRVEEKPDYVVLYVERDNDPGVLRTYQARYVVAADGGRMVADALGIKAHGDRDFVDMVSAYIQAPISEHHPNPHALITWFVDPKMGGSINTGFLYHLGPYQTEEAEEWMFACALSPSESRKFDEKAMIERLHRTLKIPGLKVEIKSISHWQVTAIVAERFRSQGGRIFLVGDAAHRIPPWGALGLNTGIQDVQNLVWKLLTNLRSHGLAMDRALGILPDARPEDNDKSLKAFLDKTNPQGDHLRDAVVKAQAVLDSEFHAPGAEVGWFYPSLDVKDEGAESRHGGQLKENGAFDVVNYHPSAIPGHHLPHVWLRQWSEAFSTRDLLMRERFLLLAAANETWATVESSLVSVAIVRTMVNLWDDAIIEEWKKLNGVGEDGAVLVRPDGIVLYRFQDFQPITTEFITDLLGIAPVTVKHNL</sequence>
<dbReference type="GeneID" id="63744281"/>
<evidence type="ECO:0000256" key="3">
    <source>
        <dbReference type="ARBA" id="ARBA00023002"/>
    </source>
</evidence>
<dbReference type="VEuPathDB" id="FungiDB:ASPWEDRAFT_113776"/>
<dbReference type="InterPro" id="IPR036188">
    <property type="entry name" value="FAD/NAD-bd_sf"/>
</dbReference>
<evidence type="ECO:0000313" key="6">
    <source>
        <dbReference type="Proteomes" id="UP000184383"/>
    </source>
</evidence>
<protein>
    <recommendedName>
        <fullName evidence="4">FAD-binding domain-containing protein</fullName>
    </recommendedName>
</protein>
<dbReference type="GO" id="GO:0016709">
    <property type="term" value="F:oxidoreductase activity, acting on paired donors, with incorporation or reduction of molecular oxygen, NAD(P)H as one donor, and incorporation of one atom of oxygen"/>
    <property type="evidence" value="ECO:0007669"/>
    <property type="project" value="UniProtKB-ARBA"/>
</dbReference>